<name>A0ABP4H014_9ACTN</name>
<proteinExistence type="predicted"/>
<comment type="caution">
    <text evidence="1">The sequence shown here is derived from an EMBL/GenBank/DDBJ whole genome shotgun (WGS) entry which is preliminary data.</text>
</comment>
<keyword evidence="2" id="KW-1185">Reference proteome</keyword>
<protein>
    <submittedName>
        <fullName evidence="1">Uncharacterized protein</fullName>
    </submittedName>
</protein>
<accession>A0ABP4H014</accession>
<dbReference type="Proteomes" id="UP001500037">
    <property type="component" value="Unassembled WGS sequence"/>
</dbReference>
<dbReference type="EMBL" id="BAAALF010000072">
    <property type="protein sequence ID" value="GAA1245752.1"/>
    <property type="molecule type" value="Genomic_DNA"/>
</dbReference>
<evidence type="ECO:0000313" key="2">
    <source>
        <dbReference type="Proteomes" id="UP001500037"/>
    </source>
</evidence>
<gene>
    <name evidence="1" type="ORF">GCM10009665_40750</name>
</gene>
<evidence type="ECO:0000313" key="1">
    <source>
        <dbReference type="EMBL" id="GAA1245752.1"/>
    </source>
</evidence>
<reference evidence="2" key="1">
    <citation type="journal article" date="2019" name="Int. J. Syst. Evol. Microbiol.">
        <title>The Global Catalogue of Microorganisms (GCM) 10K type strain sequencing project: providing services to taxonomists for standard genome sequencing and annotation.</title>
        <authorList>
            <consortium name="The Broad Institute Genomics Platform"/>
            <consortium name="The Broad Institute Genome Sequencing Center for Infectious Disease"/>
            <person name="Wu L."/>
            <person name="Ma J."/>
        </authorList>
    </citation>
    <scope>NUCLEOTIDE SEQUENCE [LARGE SCALE GENOMIC DNA]</scope>
    <source>
        <strain evidence="2">JCM 13004</strain>
    </source>
</reference>
<organism evidence="1 2">
    <name type="scientific">Kitasatospora nipponensis</name>
    <dbReference type="NCBI Taxonomy" id="258049"/>
    <lineage>
        <taxon>Bacteria</taxon>
        <taxon>Bacillati</taxon>
        <taxon>Actinomycetota</taxon>
        <taxon>Actinomycetes</taxon>
        <taxon>Kitasatosporales</taxon>
        <taxon>Streptomycetaceae</taxon>
        <taxon>Kitasatospora</taxon>
    </lineage>
</organism>
<sequence length="81" mass="8905">MIRAPCAAASRAYRSCRAIIDSWSPVHRVWTRAARTIRDGEPFEGWDWGWGCDGVKGTAPGSVRADGTNDRCGRRVTRAIG</sequence>